<gene>
    <name evidence="2" type="ORF">A3B19_01605</name>
</gene>
<dbReference type="EMBL" id="MFIF01000009">
    <property type="protein sequence ID" value="OGF87108.1"/>
    <property type="molecule type" value="Genomic_DNA"/>
</dbReference>
<dbReference type="Proteomes" id="UP000177346">
    <property type="component" value="Unassembled WGS sequence"/>
</dbReference>
<comment type="caution">
    <text evidence="2">The sequence shown here is derived from an EMBL/GenBank/DDBJ whole genome shotgun (WGS) entry which is preliminary data.</text>
</comment>
<accession>A0A1F5XGR6</accession>
<feature type="region of interest" description="Disordered" evidence="1">
    <location>
        <begin position="101"/>
        <end position="122"/>
    </location>
</feature>
<organism evidence="2 3">
    <name type="scientific">Candidatus Giovannonibacteria bacterium RIFCSPLOWO2_01_FULL_46_32</name>
    <dbReference type="NCBI Taxonomy" id="1798353"/>
    <lineage>
        <taxon>Bacteria</taxon>
        <taxon>Candidatus Giovannoniibacteriota</taxon>
    </lineage>
</organism>
<protein>
    <submittedName>
        <fullName evidence="2">Uncharacterized protein</fullName>
    </submittedName>
</protein>
<evidence type="ECO:0000256" key="1">
    <source>
        <dbReference type="SAM" id="MobiDB-lite"/>
    </source>
</evidence>
<sequence>MNNDIAKKILKRLDGIETRIAKLERGDSDATIAEAATGKKRKKSKRVKTDLGTPVKKLIESGFFRDWKTDNDVVKKLKQQVLTAKRASISNVLRRFASPAHGLLQRDGEGTKKHPWRYKQKN</sequence>
<feature type="compositionally biased region" description="Basic residues" evidence="1">
    <location>
        <begin position="113"/>
        <end position="122"/>
    </location>
</feature>
<proteinExistence type="predicted"/>
<dbReference type="AlphaFoldDB" id="A0A1F5XGR6"/>
<name>A0A1F5XGR6_9BACT</name>
<reference evidence="2 3" key="1">
    <citation type="journal article" date="2016" name="Nat. Commun.">
        <title>Thousands of microbial genomes shed light on interconnected biogeochemical processes in an aquifer system.</title>
        <authorList>
            <person name="Anantharaman K."/>
            <person name="Brown C.T."/>
            <person name="Hug L.A."/>
            <person name="Sharon I."/>
            <person name="Castelle C.J."/>
            <person name="Probst A.J."/>
            <person name="Thomas B.C."/>
            <person name="Singh A."/>
            <person name="Wilkins M.J."/>
            <person name="Karaoz U."/>
            <person name="Brodie E.L."/>
            <person name="Williams K.H."/>
            <person name="Hubbard S.S."/>
            <person name="Banfield J.F."/>
        </authorList>
    </citation>
    <scope>NUCLEOTIDE SEQUENCE [LARGE SCALE GENOMIC DNA]</scope>
</reference>
<evidence type="ECO:0000313" key="2">
    <source>
        <dbReference type="EMBL" id="OGF87108.1"/>
    </source>
</evidence>
<evidence type="ECO:0000313" key="3">
    <source>
        <dbReference type="Proteomes" id="UP000177346"/>
    </source>
</evidence>